<dbReference type="CDD" id="cd00840">
    <property type="entry name" value="MPP_Mre11_N"/>
    <property type="match status" value="1"/>
</dbReference>
<protein>
    <recommendedName>
        <fullName evidence="2">Calcineurin-like phosphoesterase domain-containing protein</fullName>
    </recommendedName>
</protein>
<dbReference type="InterPro" id="IPR004843">
    <property type="entry name" value="Calcineurin-like_PHP"/>
</dbReference>
<proteinExistence type="predicted"/>
<dbReference type="EMBL" id="VSSQ01000764">
    <property type="protein sequence ID" value="MPM00956.1"/>
    <property type="molecule type" value="Genomic_DNA"/>
</dbReference>
<comment type="caution">
    <text evidence="3">The sequence shown here is derived from an EMBL/GenBank/DDBJ whole genome shotgun (WGS) entry which is preliminary data.</text>
</comment>
<sequence length="404" mass="44727">MKILACADIHMGRKPEFAQSGHSSWDAIVEKALSLAVDVVVLAGDVVEQEKAWLSVYGPLLKGLQTLKEAGIRVVGVGGNHDWNIFPSLVQDSDAITILGLGGKWESLDIGCVRFLGWSFPSSHEKENPLKKFPSDLLNPSLIHLGLLHADYGTALSAYAPVQEQDLIRSKVELWMLGHIHKRGKVGQAQAYYCGSPYALDVNEMGEHGVYLLETEGDLHFKPPLFIPLCPYRYETFTVDVSGIEDADGIQKHLTKSIRNCIHELKYEGTLYVKAVFTGTLNPSLNLGQVMQKIGDDDAFFIEEQGVVAYLRDRYEDQTELAIDLHQLSKGSGPDAMLAKKLLDPVQLDRLARQYQSLNEESCNSSAYSRLDSSSLSLEEAANLARQAGMRLLQAMIVQKQGER</sequence>
<evidence type="ECO:0000256" key="1">
    <source>
        <dbReference type="ARBA" id="ARBA00022801"/>
    </source>
</evidence>
<dbReference type="PANTHER" id="PTHR30337:SF7">
    <property type="entry name" value="PHOSPHOESTERASE"/>
    <property type="match status" value="1"/>
</dbReference>
<reference evidence="3" key="1">
    <citation type="submission" date="2019-08" db="EMBL/GenBank/DDBJ databases">
        <authorList>
            <person name="Kucharzyk K."/>
            <person name="Murdoch R.W."/>
            <person name="Higgins S."/>
            <person name="Loffler F."/>
        </authorList>
    </citation>
    <scope>NUCLEOTIDE SEQUENCE</scope>
</reference>
<name>A0A644WAW4_9ZZZZ</name>
<dbReference type="Pfam" id="PF00149">
    <property type="entry name" value="Metallophos"/>
    <property type="match status" value="1"/>
</dbReference>
<dbReference type="Gene3D" id="3.60.21.10">
    <property type="match status" value="1"/>
</dbReference>
<dbReference type="InterPro" id="IPR041796">
    <property type="entry name" value="Mre11_N"/>
</dbReference>
<dbReference type="AlphaFoldDB" id="A0A644WAW4"/>
<dbReference type="GO" id="GO:0016787">
    <property type="term" value="F:hydrolase activity"/>
    <property type="evidence" value="ECO:0007669"/>
    <property type="project" value="UniProtKB-KW"/>
</dbReference>
<evidence type="ECO:0000313" key="3">
    <source>
        <dbReference type="EMBL" id="MPM00956.1"/>
    </source>
</evidence>
<dbReference type="InterPro" id="IPR050535">
    <property type="entry name" value="DNA_Repair-Maintenance_Comp"/>
</dbReference>
<dbReference type="PANTHER" id="PTHR30337">
    <property type="entry name" value="COMPONENT OF ATP-DEPENDENT DSDNA EXONUCLEASE"/>
    <property type="match status" value="1"/>
</dbReference>
<evidence type="ECO:0000259" key="2">
    <source>
        <dbReference type="Pfam" id="PF00149"/>
    </source>
</evidence>
<organism evidence="3">
    <name type="scientific">bioreactor metagenome</name>
    <dbReference type="NCBI Taxonomy" id="1076179"/>
    <lineage>
        <taxon>unclassified sequences</taxon>
        <taxon>metagenomes</taxon>
        <taxon>ecological metagenomes</taxon>
    </lineage>
</organism>
<keyword evidence="1" id="KW-0378">Hydrolase</keyword>
<accession>A0A644WAW4</accession>
<gene>
    <name evidence="3" type="ORF">SDC9_47193</name>
</gene>
<dbReference type="SUPFAM" id="SSF56300">
    <property type="entry name" value="Metallo-dependent phosphatases"/>
    <property type="match status" value="1"/>
</dbReference>
<feature type="domain" description="Calcineurin-like phosphoesterase" evidence="2">
    <location>
        <begin position="1"/>
        <end position="182"/>
    </location>
</feature>
<dbReference type="InterPro" id="IPR029052">
    <property type="entry name" value="Metallo-depent_PP-like"/>
</dbReference>